<dbReference type="PROSITE" id="PS50994">
    <property type="entry name" value="INTEGRASE"/>
    <property type="match status" value="1"/>
</dbReference>
<organism evidence="3 4">
    <name type="scientific">Leuconostoc mesenteroides subsp. mesenteroides (strain ATCC 8293 / DSM 20343 / BCRC 11652 / CCM 1803 / JCM 6124 / NCDO 523 / NBRC 100496 / NCIMB 8023 / NCTC 12954 / NRRL B-1118 / 37Y)</name>
    <dbReference type="NCBI Taxonomy" id="203120"/>
    <lineage>
        <taxon>Bacteria</taxon>
        <taxon>Bacillati</taxon>
        <taxon>Bacillota</taxon>
        <taxon>Bacilli</taxon>
        <taxon>Lactobacillales</taxon>
        <taxon>Lactobacillaceae</taxon>
        <taxon>Leuconostoc</taxon>
    </lineage>
</organism>
<dbReference type="InterPro" id="IPR036397">
    <property type="entry name" value="RNaseH_sf"/>
</dbReference>
<accession>Q03XG3</accession>
<dbReference type="GO" id="GO:0015074">
    <property type="term" value="P:DNA integration"/>
    <property type="evidence" value="ECO:0007669"/>
    <property type="project" value="InterPro"/>
</dbReference>
<dbReference type="Pfam" id="PF13276">
    <property type="entry name" value="HTH_21"/>
    <property type="match status" value="1"/>
</dbReference>
<dbReference type="GO" id="GO:0003676">
    <property type="term" value="F:nucleic acid binding"/>
    <property type="evidence" value="ECO:0007669"/>
    <property type="project" value="InterPro"/>
</dbReference>
<evidence type="ECO:0000313" key="4">
    <source>
        <dbReference type="Proteomes" id="UP000000362"/>
    </source>
</evidence>
<dbReference type="Pfam" id="PF13333">
    <property type="entry name" value="rve_2"/>
    <property type="match status" value="1"/>
</dbReference>
<dbReference type="KEGG" id="lme:LEUM_1009"/>
<feature type="domain" description="Integrase catalytic" evidence="2">
    <location>
        <begin position="110"/>
        <end position="267"/>
    </location>
</feature>
<dbReference type="InterPro" id="IPR050900">
    <property type="entry name" value="Transposase_IS3/IS150/IS904"/>
</dbReference>
<dbReference type="InterPro" id="IPR001584">
    <property type="entry name" value="Integrase_cat-core"/>
</dbReference>
<comment type="function">
    <text evidence="1">Involved in the transposition of the insertion sequence.</text>
</comment>
<dbReference type="PANTHER" id="PTHR46889">
    <property type="entry name" value="TRANSPOSASE INSF FOR INSERTION SEQUENCE IS3B-RELATED"/>
    <property type="match status" value="1"/>
</dbReference>
<dbReference type="Pfam" id="PF00665">
    <property type="entry name" value="rve"/>
    <property type="match status" value="1"/>
</dbReference>
<dbReference type="RefSeq" id="WP_011679760.1">
    <property type="nucleotide sequence ID" value="NC_008531.1"/>
</dbReference>
<dbReference type="DNASU" id="4422788"/>
<gene>
    <name evidence="3" type="ordered locus">LEUM_1009</name>
</gene>
<dbReference type="InterPro" id="IPR012337">
    <property type="entry name" value="RNaseH-like_sf"/>
</dbReference>
<protein>
    <submittedName>
        <fullName evidence="3">Transposase</fullName>
    </submittedName>
</protein>
<dbReference type="Gene3D" id="3.30.420.10">
    <property type="entry name" value="Ribonuclease H-like superfamily/Ribonuclease H"/>
    <property type="match status" value="1"/>
</dbReference>
<dbReference type="PANTHER" id="PTHR46889:SF4">
    <property type="entry name" value="TRANSPOSASE INSO FOR INSERTION SEQUENCE ELEMENT IS911B-RELATED"/>
    <property type="match status" value="1"/>
</dbReference>
<dbReference type="HOGENOM" id="CLU_027402_4_2_9"/>
<dbReference type="GeneID" id="29575763"/>
<evidence type="ECO:0000313" key="3">
    <source>
        <dbReference type="EMBL" id="ABJ62109.1"/>
    </source>
</evidence>
<dbReference type="NCBIfam" id="NF033516">
    <property type="entry name" value="transpos_IS3"/>
    <property type="match status" value="1"/>
</dbReference>
<evidence type="ECO:0000256" key="1">
    <source>
        <dbReference type="ARBA" id="ARBA00002286"/>
    </source>
</evidence>
<dbReference type="Proteomes" id="UP000000362">
    <property type="component" value="Chromosome"/>
</dbReference>
<keyword evidence="4" id="KW-1185">Reference proteome</keyword>
<dbReference type="eggNOG" id="COG2801">
    <property type="taxonomic scope" value="Bacteria"/>
</dbReference>
<dbReference type="EMBL" id="CP000414">
    <property type="protein sequence ID" value="ABJ62109.1"/>
    <property type="molecule type" value="Genomic_DNA"/>
</dbReference>
<dbReference type="InterPro" id="IPR025948">
    <property type="entry name" value="HTH-like_dom"/>
</dbReference>
<dbReference type="InterPro" id="IPR048020">
    <property type="entry name" value="Transpos_IS3"/>
</dbReference>
<proteinExistence type="predicted"/>
<sequence length="267" mass="31447">MGLPLVNQFLAQGYALVRILSALKIKPSTYYNWRHWQPSRQEKRRESLKPYILDVWKTFKFYGYRRIAAYSQQTDGPKVSEYMTLKLMRELGIKSRMQKRYRKPKTVVTVDQKPNLIRHLHDLSGVWQTDITYIQLTNHRWVYLATVLDPEKRKVLGYKIGDTMTAELATSALQMALDKHRKPLIIHSDMGSQYTSAEFNIKCQNYGLKHSYSLKGHPYDNGRMEAFHSILKREEVYLKAYQTLTEVQAAIGWYINFYNRNRISNVA</sequence>
<evidence type="ECO:0000259" key="2">
    <source>
        <dbReference type="PROSITE" id="PS50994"/>
    </source>
</evidence>
<dbReference type="EnsemblBacteria" id="ABJ62109">
    <property type="protein sequence ID" value="ABJ62109"/>
    <property type="gene ID" value="LEUM_1009"/>
</dbReference>
<name>Q03XG3_LEUMM</name>
<reference evidence="3 4" key="1">
    <citation type="journal article" date="2006" name="Proc. Natl. Acad. Sci. U.S.A.">
        <title>Comparative genomics of the lactic acid bacteria.</title>
        <authorList>
            <person name="Makarova K."/>
            <person name="Slesarev A."/>
            <person name="Wolf Y."/>
            <person name="Sorokin A."/>
            <person name="Mirkin B."/>
            <person name="Koonin E."/>
            <person name="Pavlov A."/>
            <person name="Pavlova N."/>
            <person name="Karamychev V."/>
            <person name="Polouchine N."/>
            <person name="Shakhova V."/>
            <person name="Grigoriev I."/>
            <person name="Lou Y."/>
            <person name="Rohksar D."/>
            <person name="Lucas S."/>
            <person name="Huang K."/>
            <person name="Goodstein D.M."/>
            <person name="Hawkins T."/>
            <person name="Plengvidhya V."/>
            <person name="Welker D."/>
            <person name="Hughes J."/>
            <person name="Goh Y."/>
            <person name="Benson A."/>
            <person name="Baldwin K."/>
            <person name="Lee J.H."/>
            <person name="Diaz-Muniz I."/>
            <person name="Dosti B."/>
            <person name="Smeianov V."/>
            <person name="Wechter W."/>
            <person name="Barabote R."/>
            <person name="Lorca G."/>
            <person name="Altermann E."/>
            <person name="Barrangou R."/>
            <person name="Ganesan B."/>
            <person name="Xie Y."/>
            <person name="Rawsthorne H."/>
            <person name="Tamir D."/>
            <person name="Parker C."/>
            <person name="Breidt F."/>
            <person name="Broadbent J."/>
            <person name="Hutkins R."/>
            <person name="O'Sullivan D."/>
            <person name="Steele J."/>
            <person name="Unlu G."/>
            <person name="Saier M."/>
            <person name="Klaenhammer T."/>
            <person name="Richardson P."/>
            <person name="Kozyavkin S."/>
            <person name="Weimer B."/>
            <person name="Mills D."/>
        </authorList>
    </citation>
    <scope>NUCLEOTIDE SEQUENCE [LARGE SCALE GENOMIC DNA]</scope>
    <source>
        <strain evidence="4">ATCC 8293 / DSM 20343 / BCRC 11652 / CCM 1803 / JCM 6124 / NCDO 523 / NBRC 100496 / NCIMB 8023 / NCTC 12954 / NRRL B-1118 / 37Y</strain>
    </source>
</reference>
<dbReference type="AlphaFoldDB" id="Q03XG3"/>
<dbReference type="SUPFAM" id="SSF53098">
    <property type="entry name" value="Ribonuclease H-like"/>
    <property type="match status" value="1"/>
</dbReference>